<dbReference type="EMBL" id="CP110428">
    <property type="protein sequence ID" value="WAQ87179.1"/>
    <property type="molecule type" value="Genomic_DNA"/>
</dbReference>
<protein>
    <recommendedName>
        <fullName evidence="4">Hypervirulence associated protein TUDOR domain-containing protein</fullName>
    </recommendedName>
</protein>
<feature type="compositionally biased region" description="Polar residues" evidence="1">
    <location>
        <begin position="54"/>
        <end position="67"/>
    </location>
</feature>
<evidence type="ECO:0000256" key="1">
    <source>
        <dbReference type="SAM" id="MobiDB-lite"/>
    </source>
</evidence>
<feature type="region of interest" description="Disordered" evidence="1">
    <location>
        <begin position="24"/>
        <end position="95"/>
    </location>
</feature>
<feature type="compositionally biased region" description="Acidic residues" evidence="1">
    <location>
        <begin position="30"/>
        <end position="39"/>
    </location>
</feature>
<dbReference type="Proteomes" id="UP001164743">
    <property type="component" value="Chromosome 8A"/>
</dbReference>
<gene>
    <name evidence="2" type="ORF">PtA15_8A80</name>
</gene>
<dbReference type="RefSeq" id="XP_053022734.1">
    <property type="nucleotide sequence ID" value="XM_053172252.1"/>
</dbReference>
<accession>A0ABY7CPK2</accession>
<organism evidence="2 3">
    <name type="scientific">Puccinia triticina</name>
    <dbReference type="NCBI Taxonomy" id="208348"/>
    <lineage>
        <taxon>Eukaryota</taxon>
        <taxon>Fungi</taxon>
        <taxon>Dikarya</taxon>
        <taxon>Basidiomycota</taxon>
        <taxon>Pucciniomycotina</taxon>
        <taxon>Pucciniomycetes</taxon>
        <taxon>Pucciniales</taxon>
        <taxon>Pucciniaceae</taxon>
        <taxon>Puccinia</taxon>
    </lineage>
</organism>
<name>A0ABY7CPK2_9BASI</name>
<evidence type="ECO:0000313" key="3">
    <source>
        <dbReference type="Proteomes" id="UP001164743"/>
    </source>
</evidence>
<keyword evidence="3" id="KW-1185">Reference proteome</keyword>
<evidence type="ECO:0000313" key="2">
    <source>
        <dbReference type="EMBL" id="WAQ87179.1"/>
    </source>
</evidence>
<sequence length="120" mass="13239">MALRQTLFAVNPLKKKKVPATVIKVHDPSDAESEPDDITDTATKSGQDIENKDGQQVFSGVTQVSKRTGQKVRVDTAQDSDDANSKVTGLKKEDKDVDKDGYQRIKLYFYPQGKGPKQVS</sequence>
<dbReference type="GeneID" id="77813146"/>
<proteinExistence type="predicted"/>
<evidence type="ECO:0008006" key="4">
    <source>
        <dbReference type="Google" id="ProtNLM"/>
    </source>
</evidence>
<reference evidence="2" key="1">
    <citation type="submission" date="2022-10" db="EMBL/GenBank/DDBJ databases">
        <title>Puccinia triticina Genome sequencing and assembly.</title>
        <authorList>
            <person name="Li C."/>
        </authorList>
    </citation>
    <scope>NUCLEOTIDE SEQUENCE</scope>
    <source>
        <strain evidence="2">Pt15</strain>
    </source>
</reference>